<keyword evidence="2" id="KW-1185">Reference proteome</keyword>
<comment type="caution">
    <text evidence="1">The sequence shown here is derived from an EMBL/GenBank/DDBJ whole genome shotgun (WGS) entry which is preliminary data.</text>
</comment>
<organism evidence="1 2">
    <name type="scientific">Edaphochlamys debaryana</name>
    <dbReference type="NCBI Taxonomy" id="47281"/>
    <lineage>
        <taxon>Eukaryota</taxon>
        <taxon>Viridiplantae</taxon>
        <taxon>Chlorophyta</taxon>
        <taxon>core chlorophytes</taxon>
        <taxon>Chlorophyceae</taxon>
        <taxon>CS clade</taxon>
        <taxon>Chlamydomonadales</taxon>
        <taxon>Chlamydomonadales incertae sedis</taxon>
        <taxon>Edaphochlamys</taxon>
    </lineage>
</organism>
<accession>A0A835XX17</accession>
<dbReference type="EMBL" id="JAEHOE010000067">
    <property type="protein sequence ID" value="KAG2489936.1"/>
    <property type="molecule type" value="Genomic_DNA"/>
</dbReference>
<reference evidence="1" key="1">
    <citation type="journal article" date="2020" name="bioRxiv">
        <title>Comparative genomics of Chlamydomonas.</title>
        <authorList>
            <person name="Craig R.J."/>
            <person name="Hasan A.R."/>
            <person name="Ness R.W."/>
            <person name="Keightley P.D."/>
        </authorList>
    </citation>
    <scope>NUCLEOTIDE SEQUENCE</scope>
    <source>
        <strain evidence="1">CCAP 11/70</strain>
    </source>
</reference>
<protein>
    <submittedName>
        <fullName evidence="1">Uncharacterized protein</fullName>
    </submittedName>
</protein>
<proteinExistence type="predicted"/>
<evidence type="ECO:0000313" key="1">
    <source>
        <dbReference type="EMBL" id="KAG2489936.1"/>
    </source>
</evidence>
<gene>
    <name evidence="1" type="ORF">HYH03_011568</name>
</gene>
<sequence length="141" mass="15054">MGRFWESVKAVLVVRYRDPDAVLREYGSWKSPDEAEARPACRLWAGRLHVRARLVRSLTAVAAGRDANGAGGRASPSDALLNFGGTAALEVSHVLAFSPGFMRPPQEAAAGQGPRRLQGGHTIPRPVAAEALAWFLGDPGQ</sequence>
<dbReference type="AlphaFoldDB" id="A0A835XX17"/>
<evidence type="ECO:0000313" key="2">
    <source>
        <dbReference type="Proteomes" id="UP000612055"/>
    </source>
</evidence>
<name>A0A835XX17_9CHLO</name>
<dbReference type="Proteomes" id="UP000612055">
    <property type="component" value="Unassembled WGS sequence"/>
</dbReference>